<dbReference type="Gene3D" id="3.90.1150.10">
    <property type="entry name" value="Aspartate Aminotransferase, domain 1"/>
    <property type="match status" value="1"/>
</dbReference>
<dbReference type="InterPro" id="IPR015424">
    <property type="entry name" value="PyrdxlP-dep_Trfase"/>
</dbReference>
<comment type="cofactor">
    <cofactor evidence="1 6 7">
        <name>pyridoxal 5'-phosphate</name>
        <dbReference type="ChEBI" id="CHEBI:597326"/>
    </cofactor>
</comment>
<dbReference type="AlphaFoldDB" id="A0A1Z2KUV1"/>
<gene>
    <name evidence="8" type="primary">ddc</name>
    <name evidence="8" type="ORF">SMD11_0167</name>
</gene>
<keyword evidence="5 7" id="KW-0456">Lyase</keyword>
<dbReference type="InterPro" id="IPR015421">
    <property type="entry name" value="PyrdxlP-dep_Trfase_major"/>
</dbReference>
<dbReference type="PANTHER" id="PTHR45677">
    <property type="entry name" value="GLUTAMATE DECARBOXYLASE-RELATED"/>
    <property type="match status" value="1"/>
</dbReference>
<dbReference type="RefSeq" id="WP_234365825.1">
    <property type="nucleotide sequence ID" value="NZ_CP021744.1"/>
</dbReference>
<reference evidence="8 9" key="1">
    <citation type="submission" date="2017-06" db="EMBL/GenBank/DDBJ databases">
        <title>Streptomyces albireticuli Genome sequencing and assembly.</title>
        <authorList>
            <person name="Wang Y."/>
            <person name="Du B."/>
            <person name="Ding Y."/>
            <person name="Liu H."/>
            <person name="Hou Q."/>
            <person name="Liu K."/>
            <person name="Yao L."/>
            <person name="Wang C."/>
        </authorList>
    </citation>
    <scope>NUCLEOTIDE SEQUENCE [LARGE SCALE GENOMIC DNA]</scope>
    <source>
        <strain evidence="8 9">MDJK11</strain>
    </source>
</reference>
<evidence type="ECO:0000256" key="6">
    <source>
        <dbReference type="PIRSR" id="PIRSR602129-50"/>
    </source>
</evidence>
<evidence type="ECO:0000256" key="4">
    <source>
        <dbReference type="ARBA" id="ARBA00022898"/>
    </source>
</evidence>
<protein>
    <submittedName>
        <fullName evidence="8">Pyridoxal-dependent decarboxylase</fullName>
    </submittedName>
</protein>
<evidence type="ECO:0000256" key="3">
    <source>
        <dbReference type="ARBA" id="ARBA00022793"/>
    </source>
</evidence>
<name>A0A1Z2KUV1_9ACTN</name>
<accession>A0A1Z2KUV1</accession>
<dbReference type="SUPFAM" id="SSF53383">
    <property type="entry name" value="PLP-dependent transferases"/>
    <property type="match status" value="1"/>
</dbReference>
<dbReference type="GO" id="GO:0019752">
    <property type="term" value="P:carboxylic acid metabolic process"/>
    <property type="evidence" value="ECO:0007669"/>
    <property type="project" value="InterPro"/>
</dbReference>
<proteinExistence type="inferred from homology"/>
<evidence type="ECO:0000313" key="9">
    <source>
        <dbReference type="Proteomes" id="UP000195755"/>
    </source>
</evidence>
<dbReference type="Proteomes" id="UP000195755">
    <property type="component" value="Chromosome"/>
</dbReference>
<dbReference type="GO" id="GO:0004058">
    <property type="term" value="F:aromatic-L-amino-acid decarboxylase activity"/>
    <property type="evidence" value="ECO:0007669"/>
    <property type="project" value="UniProtKB-ARBA"/>
</dbReference>
<evidence type="ECO:0000256" key="7">
    <source>
        <dbReference type="RuleBase" id="RU000382"/>
    </source>
</evidence>
<dbReference type="EMBL" id="CP021744">
    <property type="protein sequence ID" value="ARZ65833.1"/>
    <property type="molecule type" value="Genomic_DNA"/>
</dbReference>
<dbReference type="KEGG" id="salj:SMD11_0167"/>
<evidence type="ECO:0000313" key="8">
    <source>
        <dbReference type="EMBL" id="ARZ65833.1"/>
    </source>
</evidence>
<keyword evidence="3" id="KW-0210">Decarboxylase</keyword>
<feature type="modified residue" description="N6-(pyridoxal phosphate)lysine" evidence="6">
    <location>
        <position position="318"/>
    </location>
</feature>
<sequence length="503" mass="51650">MPHTDPLLPAHRLAQGEGGSAALGALLATAVTALANGAAERGGPVPAGPPGELAARWEAQLGTPLPEHGTGATAALAEVTRLLAAGAADPADPACAGHLHCPPLAVAVAADMAASALNPSLDSWDQAPAATTVERSVVAALAGLAGYDPATASGVVTTGGTESNLMGLLLARDHTVTRHFGVSAARTGIPSGARLRVLCSRAAHFSLARAAGFIGLGEDAVIAVPTDSGHRMDPSALDAELTALRRRGELPVAIVATAGTTDLGAVDPLPRIAAIAAAHGTRLHVDAAYGGGALFSDRLRPLLAGLAEADTITLDLHKLGWQPVAAGVFLTRERAAFDPLDRQVAYLNPEDDEAAGYTSLLGHSLRTTRRPDAAKIAVTLKALGRTGLGTLVDRCHDLARHAADTITAHPRLTLYAPPTLSTVVFRYVPADAPEDVVDAVNARLRRRLLREGLAVVGRTTAPDPTTGREAVQLKLTLLNPDTEPRTVDALLAAVVRAGERETP</sequence>
<dbReference type="Pfam" id="PF00282">
    <property type="entry name" value="Pyridoxal_deC"/>
    <property type="match status" value="1"/>
</dbReference>
<dbReference type="InterPro" id="IPR015422">
    <property type="entry name" value="PyrdxlP-dep_Trfase_small"/>
</dbReference>
<dbReference type="InterPro" id="IPR002129">
    <property type="entry name" value="PyrdxlP-dep_de-COase"/>
</dbReference>
<comment type="similarity">
    <text evidence="2 7">Belongs to the group II decarboxylase family.</text>
</comment>
<evidence type="ECO:0000256" key="5">
    <source>
        <dbReference type="ARBA" id="ARBA00023239"/>
    </source>
</evidence>
<dbReference type="Gene3D" id="3.40.640.10">
    <property type="entry name" value="Type I PLP-dependent aspartate aminotransferase-like (Major domain)"/>
    <property type="match status" value="1"/>
</dbReference>
<evidence type="ECO:0000256" key="2">
    <source>
        <dbReference type="ARBA" id="ARBA00009533"/>
    </source>
</evidence>
<dbReference type="GO" id="GO:0030170">
    <property type="term" value="F:pyridoxal phosphate binding"/>
    <property type="evidence" value="ECO:0007669"/>
    <property type="project" value="InterPro"/>
</dbReference>
<dbReference type="Gene3D" id="3.90.1150.170">
    <property type="match status" value="1"/>
</dbReference>
<dbReference type="PANTHER" id="PTHR45677:SF8">
    <property type="entry name" value="CYSTEINE SULFINIC ACID DECARBOXYLASE"/>
    <property type="match status" value="1"/>
</dbReference>
<keyword evidence="4 6" id="KW-0663">Pyridoxal phosphate</keyword>
<evidence type="ECO:0000256" key="1">
    <source>
        <dbReference type="ARBA" id="ARBA00001933"/>
    </source>
</evidence>
<dbReference type="GO" id="GO:0005737">
    <property type="term" value="C:cytoplasm"/>
    <property type="evidence" value="ECO:0007669"/>
    <property type="project" value="TreeGrafter"/>
</dbReference>
<organism evidence="8 9">
    <name type="scientific">Streptomyces albireticuli</name>
    <dbReference type="NCBI Taxonomy" id="1940"/>
    <lineage>
        <taxon>Bacteria</taxon>
        <taxon>Bacillati</taxon>
        <taxon>Actinomycetota</taxon>
        <taxon>Actinomycetes</taxon>
        <taxon>Kitasatosporales</taxon>
        <taxon>Streptomycetaceae</taxon>
        <taxon>Streptomyces</taxon>
    </lineage>
</organism>